<dbReference type="InterPro" id="IPR027056">
    <property type="entry name" value="Gluconate_2DH_su3"/>
</dbReference>
<accession>A0A2C6DFT5</accession>
<dbReference type="GO" id="GO:0033717">
    <property type="term" value="F:gluconate 2-dehydrogenase (acceptor) activity"/>
    <property type="evidence" value="ECO:0007669"/>
    <property type="project" value="UniProtKB-EC"/>
</dbReference>
<dbReference type="Pfam" id="PF13618">
    <property type="entry name" value="Gluconate_2-dh3"/>
    <property type="match status" value="1"/>
</dbReference>
<dbReference type="Proteomes" id="UP000373449">
    <property type="component" value="Unassembled WGS sequence"/>
</dbReference>
<dbReference type="RefSeq" id="WP_029093269.1">
    <property type="nucleotide sequence ID" value="NZ_CAADJA010000002.1"/>
</dbReference>
<reference evidence="1" key="1">
    <citation type="submission" date="2017-09" db="EMBL/GenBank/DDBJ databases">
        <title>FDA dAtabase for Regulatory Grade micrObial Sequences (FDA-ARGOS): Supporting development and validation of Infectious Disease Dx tests.</title>
        <authorList>
            <person name="Minogue T."/>
            <person name="Wolcott M."/>
            <person name="Wasieloski L."/>
            <person name="Aguilar W."/>
            <person name="Moore D."/>
            <person name="Tallon L.J."/>
            <person name="Sadzewicz L."/>
            <person name="Ott S."/>
            <person name="Zhao X."/>
            <person name="Nagaraj S."/>
            <person name="Vavikolanu K."/>
            <person name="Aluvathingal J."/>
            <person name="Nadendla S."/>
            <person name="Sichtig H."/>
        </authorList>
    </citation>
    <scope>NUCLEOTIDE SEQUENCE</scope>
    <source>
        <strain evidence="1">FDAARGOS_387</strain>
    </source>
</reference>
<evidence type="ECO:0000313" key="1">
    <source>
        <dbReference type="EMBL" id="PHI28067.1"/>
    </source>
</evidence>
<gene>
    <name evidence="1" type="ORF">CRN84_01270</name>
    <name evidence="2" type="ORF">NCTC12282_00724</name>
</gene>
<protein>
    <submittedName>
        <fullName evidence="1 2">Gluconate 2-dehydrogenase</fullName>
        <ecNumber evidence="2">1.1.99.3</ecNumber>
    </submittedName>
</protein>
<organism evidence="1 3">
    <name type="scientific">Budvicia aquatica</name>
    <dbReference type="NCBI Taxonomy" id="82979"/>
    <lineage>
        <taxon>Bacteria</taxon>
        <taxon>Pseudomonadati</taxon>
        <taxon>Pseudomonadota</taxon>
        <taxon>Gammaproteobacteria</taxon>
        <taxon>Enterobacterales</taxon>
        <taxon>Budviciaceae</taxon>
        <taxon>Budvicia</taxon>
    </lineage>
</organism>
<dbReference type="OrthoDB" id="8400810at2"/>
<dbReference type="InterPro" id="IPR006311">
    <property type="entry name" value="TAT_signal"/>
</dbReference>
<keyword evidence="3" id="KW-1185">Reference proteome</keyword>
<dbReference type="AlphaFoldDB" id="A0A2C6DFT5"/>
<sequence length="238" mass="26636">MFGKKYSNSRREFLRKGLGVIPVVAIASGSLVTQVVQADSQSTSSTHYNPTFFTTEEWAFIQSACDLLIPEDEYGAGAIKACVPEFIDRQMDTPYGRGELWYMQGPFHPESAPEFGYQLKLAPRSLYRLGISGCDKWCQQQFKKTFAELDKAQQVSVLKQLEGGKIELGEVPSKTFFSYLLANTKEGFFADPQYGGNRHMVGWKMVGFPGARADFMDWVDHSDRPYPLGPVSISGERG</sequence>
<proteinExistence type="predicted"/>
<evidence type="ECO:0000313" key="4">
    <source>
        <dbReference type="Proteomes" id="UP000373449"/>
    </source>
</evidence>
<evidence type="ECO:0000313" key="2">
    <source>
        <dbReference type="EMBL" id="VFS45837.1"/>
    </source>
</evidence>
<dbReference type="EMBL" id="CAADJA010000002">
    <property type="protein sequence ID" value="VFS45837.1"/>
    <property type="molecule type" value="Genomic_DNA"/>
</dbReference>
<dbReference type="EC" id="1.1.99.3" evidence="2"/>
<dbReference type="EMBL" id="PDDX01000001">
    <property type="protein sequence ID" value="PHI28067.1"/>
    <property type="molecule type" value="Genomic_DNA"/>
</dbReference>
<keyword evidence="2" id="KW-0560">Oxidoreductase</keyword>
<dbReference type="PROSITE" id="PS51318">
    <property type="entry name" value="TAT"/>
    <property type="match status" value="1"/>
</dbReference>
<dbReference type="STRING" id="1111728.GCA_000427805_02559"/>
<dbReference type="Proteomes" id="UP000224974">
    <property type="component" value="Unassembled WGS sequence"/>
</dbReference>
<evidence type="ECO:0000313" key="3">
    <source>
        <dbReference type="Proteomes" id="UP000224974"/>
    </source>
</evidence>
<name>A0A2C6DFT5_9GAMM</name>
<reference evidence="2 4" key="3">
    <citation type="submission" date="2019-03" db="EMBL/GenBank/DDBJ databases">
        <authorList>
            <consortium name="Pathogen Informatics"/>
        </authorList>
    </citation>
    <scope>NUCLEOTIDE SEQUENCE [LARGE SCALE GENOMIC DNA]</scope>
    <source>
        <strain evidence="2 4">NCTC12282</strain>
    </source>
</reference>
<reference evidence="3" key="2">
    <citation type="submission" date="2017-09" db="EMBL/GenBank/DDBJ databases">
        <title>FDA dAtabase for Regulatory Grade micrObial Sequences (FDA-ARGOS): Supporting development and validation of Infectious Disease Dx tests.</title>
        <authorList>
            <person name="Minogue T."/>
            <person name="Wolcott M."/>
            <person name="Wasieloski L."/>
            <person name="Aguilar W."/>
            <person name="Moore D."/>
            <person name="Tallon L."/>
            <person name="Sadzewicz L."/>
            <person name="Ott S."/>
            <person name="Zhao X."/>
            <person name="Nagaraj S."/>
            <person name="Vavikolanu K."/>
            <person name="Aluvathingal J."/>
            <person name="Nadendla S."/>
            <person name="Sichtig H."/>
        </authorList>
    </citation>
    <scope>NUCLEOTIDE SEQUENCE [LARGE SCALE GENOMIC DNA]</scope>
    <source>
        <strain evidence="3">FDAARGOS_387</strain>
    </source>
</reference>